<dbReference type="Proteomes" id="UP000675881">
    <property type="component" value="Chromosome 6"/>
</dbReference>
<keyword evidence="12" id="KW-0539">Nucleus</keyword>
<dbReference type="Pfam" id="PF10584">
    <property type="entry name" value="Proteasome_A_N"/>
    <property type="match status" value="1"/>
</dbReference>
<dbReference type="Gene3D" id="1.10.560.10">
    <property type="entry name" value="GroEL-like equatorial domain"/>
    <property type="match status" value="2"/>
</dbReference>
<evidence type="ECO:0000256" key="5">
    <source>
        <dbReference type="ARBA" id="ARBA00014424"/>
    </source>
</evidence>
<evidence type="ECO:0000256" key="12">
    <source>
        <dbReference type="ARBA" id="ARBA00023242"/>
    </source>
</evidence>
<dbReference type="GO" id="GO:0005634">
    <property type="term" value="C:nucleus"/>
    <property type="evidence" value="ECO:0007669"/>
    <property type="project" value="UniProtKB-SubCell"/>
</dbReference>
<dbReference type="InterPro" id="IPR023332">
    <property type="entry name" value="Proteasome_alpha-type"/>
</dbReference>
<dbReference type="SUPFAM" id="SSF48592">
    <property type="entry name" value="GroEL equatorial domain-like"/>
    <property type="match status" value="1"/>
</dbReference>
<dbReference type="Pfam" id="PF00227">
    <property type="entry name" value="Proteasome"/>
    <property type="match status" value="1"/>
</dbReference>
<dbReference type="GO" id="GO:0006511">
    <property type="term" value="P:ubiquitin-dependent protein catabolic process"/>
    <property type="evidence" value="ECO:0007669"/>
    <property type="project" value="InterPro"/>
</dbReference>
<comment type="function">
    <text evidence="1">The proteasome is a multicatalytic proteinase complex which is characterized by its ability to cleave peptides with Arg, Phe, Tyr, Leu, and Glu adjacent to the leaving group at neutral or slightly basic pH. The proteasome has an ATP-dependent proteolytic activity.</text>
</comment>
<dbReference type="GO" id="GO:0005737">
    <property type="term" value="C:cytoplasm"/>
    <property type="evidence" value="ECO:0007669"/>
    <property type="project" value="UniProtKB-SubCell"/>
</dbReference>
<evidence type="ECO:0000256" key="4">
    <source>
        <dbReference type="ARBA" id="ARBA00008020"/>
    </source>
</evidence>
<dbReference type="SMART" id="SM00948">
    <property type="entry name" value="Proteasome_A_N"/>
    <property type="match status" value="1"/>
</dbReference>
<dbReference type="InterPro" id="IPR027413">
    <property type="entry name" value="GROEL-like_equatorial_sf"/>
</dbReference>
<evidence type="ECO:0000313" key="17">
    <source>
        <dbReference type="Proteomes" id="UP000675881"/>
    </source>
</evidence>
<evidence type="ECO:0000256" key="2">
    <source>
        <dbReference type="ARBA" id="ARBA00004123"/>
    </source>
</evidence>
<evidence type="ECO:0000256" key="1">
    <source>
        <dbReference type="ARBA" id="ARBA00002000"/>
    </source>
</evidence>
<evidence type="ECO:0000256" key="6">
    <source>
        <dbReference type="ARBA" id="ARBA00021331"/>
    </source>
</evidence>
<dbReference type="Pfam" id="PF00118">
    <property type="entry name" value="Cpn60_TCP1"/>
    <property type="match status" value="2"/>
</dbReference>
<dbReference type="SUPFAM" id="SSF52029">
    <property type="entry name" value="GroEL apical domain-like"/>
    <property type="match status" value="1"/>
</dbReference>
<keyword evidence="11" id="KW-0143">Chaperone</keyword>
<keyword evidence="8" id="KW-0547">Nucleotide-binding</keyword>
<evidence type="ECO:0000256" key="13">
    <source>
        <dbReference type="ARBA" id="ARBA00030049"/>
    </source>
</evidence>
<dbReference type="GO" id="GO:0005524">
    <property type="term" value="F:ATP binding"/>
    <property type="evidence" value="ECO:0007669"/>
    <property type="project" value="UniProtKB-KW"/>
</dbReference>
<dbReference type="EMBL" id="HG994585">
    <property type="protein sequence ID" value="CAF2982409.1"/>
    <property type="molecule type" value="Genomic_DNA"/>
</dbReference>
<evidence type="ECO:0000313" key="16">
    <source>
        <dbReference type="EMBL" id="CAF2982409.1"/>
    </source>
</evidence>
<proteinExistence type="inferred from homology"/>
<organism evidence="16 17">
    <name type="scientific">Lepeophtheirus salmonis</name>
    <name type="common">Salmon louse</name>
    <name type="synonym">Caligus salmonis</name>
    <dbReference type="NCBI Taxonomy" id="72036"/>
    <lineage>
        <taxon>Eukaryota</taxon>
        <taxon>Metazoa</taxon>
        <taxon>Ecdysozoa</taxon>
        <taxon>Arthropoda</taxon>
        <taxon>Crustacea</taxon>
        <taxon>Multicrustacea</taxon>
        <taxon>Hexanauplia</taxon>
        <taxon>Copepoda</taxon>
        <taxon>Siphonostomatoida</taxon>
        <taxon>Caligidae</taxon>
        <taxon>Lepeophtheirus</taxon>
    </lineage>
</organism>
<dbReference type="CDD" id="cd03749">
    <property type="entry name" value="proteasome_alpha_type_1"/>
    <property type="match status" value="1"/>
</dbReference>
<evidence type="ECO:0000256" key="14">
    <source>
        <dbReference type="PROSITE-ProRule" id="PRU00808"/>
    </source>
</evidence>
<reference evidence="16" key="1">
    <citation type="submission" date="2021-02" db="EMBL/GenBank/DDBJ databases">
        <authorList>
            <person name="Bekaert M."/>
        </authorList>
    </citation>
    <scope>NUCLEOTIDE SEQUENCE</scope>
    <source>
        <strain evidence="16">IoA-00</strain>
    </source>
</reference>
<comment type="subcellular location">
    <subcellularLocation>
        <location evidence="3">Cytoplasm</location>
    </subcellularLocation>
    <subcellularLocation>
        <location evidence="2">Nucleus</location>
    </subcellularLocation>
</comment>
<dbReference type="AlphaFoldDB" id="A0A7R8D0D5"/>
<keyword evidence="10 14" id="KW-0647">Proteasome</keyword>
<keyword evidence="9" id="KW-0067">ATP-binding</keyword>
<dbReference type="InterPro" id="IPR001353">
    <property type="entry name" value="Proteasome_sua/b"/>
</dbReference>
<dbReference type="Gene3D" id="3.60.20.10">
    <property type="entry name" value="Glutamine Phosphoribosylpyrophosphate, subunit 1, domain 1"/>
    <property type="match status" value="1"/>
</dbReference>
<keyword evidence="17" id="KW-1185">Reference proteome</keyword>
<dbReference type="FunFam" id="3.60.20.10:FF:000063">
    <property type="entry name" value="Proteasome subunit alpha type"/>
    <property type="match status" value="1"/>
</dbReference>
<dbReference type="OrthoDB" id="431557at2759"/>
<comment type="similarity">
    <text evidence="14">Belongs to the peptidase T1A family.</text>
</comment>
<dbReference type="InterPro" id="IPR027409">
    <property type="entry name" value="GroEL-like_apical_dom_sf"/>
</dbReference>
<dbReference type="SUPFAM" id="SSF56235">
    <property type="entry name" value="N-terminal nucleophile aminohydrolases (Ntn hydrolases)"/>
    <property type="match status" value="1"/>
</dbReference>
<evidence type="ECO:0000256" key="9">
    <source>
        <dbReference type="ARBA" id="ARBA00022840"/>
    </source>
</evidence>
<gene>
    <name evidence="16" type="ORF">LSAA_11124</name>
</gene>
<dbReference type="Gene3D" id="3.50.7.10">
    <property type="entry name" value="GroEL"/>
    <property type="match status" value="1"/>
</dbReference>
<evidence type="ECO:0000256" key="11">
    <source>
        <dbReference type="ARBA" id="ARBA00023186"/>
    </source>
</evidence>
<protein>
    <recommendedName>
        <fullName evidence="6">Proteasome subunit alpha type-1</fullName>
    </recommendedName>
    <alternativeName>
        <fullName evidence="13">CCT-alpha</fullName>
    </alternativeName>
    <alternativeName>
        <fullName evidence="5">T-complex protein 1 subunit alpha</fullName>
    </alternativeName>
</protein>
<feature type="domain" description="Proteasome alpha-type subunits" evidence="15">
    <location>
        <begin position="6"/>
        <end position="28"/>
    </location>
</feature>
<dbReference type="PROSITE" id="PS51475">
    <property type="entry name" value="PROTEASOME_ALPHA_2"/>
    <property type="match status" value="1"/>
</dbReference>
<evidence type="ECO:0000256" key="3">
    <source>
        <dbReference type="ARBA" id="ARBA00004496"/>
    </source>
</evidence>
<dbReference type="InterPro" id="IPR000426">
    <property type="entry name" value="Proteasome_asu_N"/>
</dbReference>
<dbReference type="PROSITE" id="PS00388">
    <property type="entry name" value="PROTEASOME_ALPHA_1"/>
    <property type="match status" value="1"/>
</dbReference>
<dbReference type="InterPro" id="IPR029055">
    <property type="entry name" value="Ntn_hydrolases_N"/>
</dbReference>
<dbReference type="InterPro" id="IPR017998">
    <property type="entry name" value="Chaperone_TCP-1"/>
</dbReference>
<comment type="similarity">
    <text evidence="4">Belongs to the TCP-1 chaperonin family.</text>
</comment>
<dbReference type="PANTHER" id="PTHR11353">
    <property type="entry name" value="CHAPERONIN"/>
    <property type="match status" value="1"/>
</dbReference>
<dbReference type="InterPro" id="IPR035144">
    <property type="entry name" value="Proteasome_alpha1"/>
</dbReference>
<accession>A0A7R8D0D5</accession>
<dbReference type="GO" id="GO:0019773">
    <property type="term" value="C:proteasome core complex, alpha-subunit complex"/>
    <property type="evidence" value="ECO:0007669"/>
    <property type="project" value="UniProtKB-UniRule"/>
</dbReference>
<evidence type="ECO:0000256" key="10">
    <source>
        <dbReference type="ARBA" id="ARBA00022942"/>
    </source>
</evidence>
<dbReference type="InterPro" id="IPR002423">
    <property type="entry name" value="Cpn60/GroEL/TCP-1"/>
</dbReference>
<keyword evidence="7" id="KW-0963">Cytoplasm</keyword>
<dbReference type="SUPFAM" id="SSF54849">
    <property type="entry name" value="GroEL-intermediate domain like"/>
    <property type="match status" value="1"/>
</dbReference>
<evidence type="ECO:0000256" key="7">
    <source>
        <dbReference type="ARBA" id="ARBA00022490"/>
    </source>
</evidence>
<sequence length="759" mass="83394">MFRNQYDSDVTTWSPQGRLFQVEYATEAVKQGSVIVGLKNKDQYAVLVSYSRAPTDLSYPQKKVMTLDSHVGVAMAGLTADAKSLCRWMRTECNYSQHFKDTPIRINVLMQELGHKMQLCIQGYNKRPYGVGFLVAGFDDMGPHIYQTCPSANFYECKAMAIGARSQSARTYLERHMDSFPDCDLDALIKHGLLAARDTLPNEVDLNRKNTSIAIVGKNKKFTVIENDAVDPYLANIEGERRGGGGGGAPAVAPLFESELCAVPCVFERKKKNLEGSRERAMSTVSSTLSLQGERRSGQEVRTQNVLAAASISNIVKSSLGPCGLGQNDVEHPSAKVLVELAQLQDEENADELVKQKIHPTSIISGYRLACKEAVKYIQENLTYEVETLGEEALINAAKTSMSSKLIGSDKDFFSRMVVDAANAIKMPDGKYPINAVNVLKAVGKSARESTLIHGYALNCTVAAQQMPKHIKNAKIACLDFSLQKTKLKMGIQVLVTDPEQLEAIRDREADITKERIKKIIDAGANVILTTGGIDDLCLKYFTEAGAMAVRRCKKVDLKRIAKATGAQFVTSLANLEGEETFEASFLGGASEVAQERICDDELIIIKGTKAREPPAQSFLEDPTTSTSTKWKDLFTMLSALLRELWRARTSLASREQLAIAEFARSLLVIPKTLAVNAAQDASDLVAKLRSYHDSSQTKPEHIALKDYGLDLYNGVVLDNKKAGAAITILRIDDLIKLEPEKGEERSYQQALQSGQLDG</sequence>
<name>A0A7R8D0D5_LEPSM</name>
<dbReference type="FunFam" id="3.50.7.10:FF:000009">
    <property type="entry name" value="T-complex protein 1 subunit alpha"/>
    <property type="match status" value="1"/>
</dbReference>
<dbReference type="InterPro" id="IPR027410">
    <property type="entry name" value="TCP-1-like_intermed_sf"/>
</dbReference>
<evidence type="ECO:0000259" key="15">
    <source>
        <dbReference type="PROSITE" id="PS00388"/>
    </source>
</evidence>
<dbReference type="GO" id="GO:0140662">
    <property type="term" value="F:ATP-dependent protein folding chaperone"/>
    <property type="evidence" value="ECO:0007669"/>
    <property type="project" value="InterPro"/>
</dbReference>
<evidence type="ECO:0000256" key="8">
    <source>
        <dbReference type="ARBA" id="ARBA00022741"/>
    </source>
</evidence>